<evidence type="ECO:0000259" key="6">
    <source>
        <dbReference type="Pfam" id="PF00319"/>
    </source>
</evidence>
<gene>
    <name evidence="7" type="ORF">P174DRAFT_329345</name>
</gene>
<keyword evidence="5" id="KW-0539">Nucleus</keyword>
<organism evidence="7 8">
    <name type="scientific">Aspergillus novofumigatus (strain IBT 16806)</name>
    <dbReference type="NCBI Taxonomy" id="1392255"/>
    <lineage>
        <taxon>Eukaryota</taxon>
        <taxon>Fungi</taxon>
        <taxon>Dikarya</taxon>
        <taxon>Ascomycota</taxon>
        <taxon>Pezizomycotina</taxon>
        <taxon>Eurotiomycetes</taxon>
        <taxon>Eurotiomycetidae</taxon>
        <taxon>Eurotiales</taxon>
        <taxon>Aspergillaceae</taxon>
        <taxon>Aspergillus</taxon>
        <taxon>Aspergillus subgen. Fumigati</taxon>
    </lineage>
</organism>
<sequence length="66" mass="7720">RRSDSPRVKGQQRCRLRKSLFKSAHKYGVKCDADVCVILRTREDGRIFTFSTDSFDEFLPILQELV</sequence>
<dbReference type="GO" id="GO:0045944">
    <property type="term" value="P:positive regulation of transcription by RNA polymerase II"/>
    <property type="evidence" value="ECO:0007669"/>
    <property type="project" value="UniProtKB-ARBA"/>
</dbReference>
<dbReference type="InterPro" id="IPR036879">
    <property type="entry name" value="TF_MADSbox_sf"/>
</dbReference>
<dbReference type="Gene3D" id="3.40.1810.10">
    <property type="entry name" value="Transcription factor, MADS-box"/>
    <property type="match status" value="1"/>
</dbReference>
<feature type="domain" description="MADS-box" evidence="6">
    <location>
        <begin position="15"/>
        <end position="50"/>
    </location>
</feature>
<keyword evidence="4" id="KW-0804">Transcription</keyword>
<feature type="non-terminal residue" evidence="7">
    <location>
        <position position="1"/>
    </location>
</feature>
<dbReference type="Pfam" id="PF00319">
    <property type="entry name" value="SRF-TF"/>
    <property type="match status" value="1"/>
</dbReference>
<keyword evidence="2" id="KW-0805">Transcription regulation</keyword>
<accession>A0A2I1CF68</accession>
<evidence type="ECO:0000256" key="5">
    <source>
        <dbReference type="ARBA" id="ARBA00023242"/>
    </source>
</evidence>
<evidence type="ECO:0000256" key="2">
    <source>
        <dbReference type="ARBA" id="ARBA00023015"/>
    </source>
</evidence>
<feature type="non-terminal residue" evidence="7">
    <location>
        <position position="66"/>
    </location>
</feature>
<name>A0A2I1CF68_ASPN1</name>
<dbReference type="GO" id="GO:0046983">
    <property type="term" value="F:protein dimerization activity"/>
    <property type="evidence" value="ECO:0007669"/>
    <property type="project" value="InterPro"/>
</dbReference>
<dbReference type="GeneID" id="36528983"/>
<dbReference type="EMBL" id="MSZS01000002">
    <property type="protein sequence ID" value="PKX96276.1"/>
    <property type="molecule type" value="Genomic_DNA"/>
</dbReference>
<dbReference type="OrthoDB" id="4497819at2759"/>
<dbReference type="AlphaFoldDB" id="A0A2I1CF68"/>
<dbReference type="Proteomes" id="UP000234474">
    <property type="component" value="Unassembled WGS sequence"/>
</dbReference>
<comment type="caution">
    <text evidence="7">The sequence shown here is derived from an EMBL/GenBank/DDBJ whole genome shotgun (WGS) entry which is preliminary data.</text>
</comment>
<evidence type="ECO:0000256" key="4">
    <source>
        <dbReference type="ARBA" id="ARBA00023163"/>
    </source>
</evidence>
<dbReference type="RefSeq" id="XP_024684871.1">
    <property type="nucleotide sequence ID" value="XM_024821657.1"/>
</dbReference>
<dbReference type="GO" id="GO:0003677">
    <property type="term" value="F:DNA binding"/>
    <property type="evidence" value="ECO:0007669"/>
    <property type="project" value="UniProtKB-KW"/>
</dbReference>
<dbReference type="GO" id="GO:0005634">
    <property type="term" value="C:nucleus"/>
    <property type="evidence" value="ECO:0007669"/>
    <property type="project" value="UniProtKB-SubCell"/>
</dbReference>
<keyword evidence="3" id="KW-0238">DNA-binding</keyword>
<evidence type="ECO:0000256" key="3">
    <source>
        <dbReference type="ARBA" id="ARBA00023125"/>
    </source>
</evidence>
<evidence type="ECO:0000313" key="8">
    <source>
        <dbReference type="Proteomes" id="UP000234474"/>
    </source>
</evidence>
<proteinExistence type="predicted"/>
<evidence type="ECO:0000313" key="7">
    <source>
        <dbReference type="EMBL" id="PKX96276.1"/>
    </source>
</evidence>
<dbReference type="InterPro" id="IPR002100">
    <property type="entry name" value="TF_MADSbox"/>
</dbReference>
<dbReference type="VEuPathDB" id="FungiDB:P174DRAFT_329345"/>
<comment type="subcellular location">
    <subcellularLocation>
        <location evidence="1">Nucleus</location>
    </subcellularLocation>
</comment>
<evidence type="ECO:0000256" key="1">
    <source>
        <dbReference type="ARBA" id="ARBA00004123"/>
    </source>
</evidence>
<keyword evidence="8" id="KW-1185">Reference proteome</keyword>
<dbReference type="SUPFAM" id="SSF55455">
    <property type="entry name" value="SRF-like"/>
    <property type="match status" value="1"/>
</dbReference>
<reference evidence="8" key="1">
    <citation type="journal article" date="2018" name="Proc. Natl. Acad. Sci. U.S.A.">
        <title>Linking secondary metabolites to gene clusters through genome sequencing of six diverse Aspergillus species.</title>
        <authorList>
            <person name="Kaerboelling I."/>
            <person name="Vesth T.C."/>
            <person name="Frisvad J.C."/>
            <person name="Nybo J.L."/>
            <person name="Theobald S."/>
            <person name="Kuo A."/>
            <person name="Bowyer P."/>
            <person name="Matsuda Y."/>
            <person name="Mondo S."/>
            <person name="Lyhne E.K."/>
            <person name="Kogle M.E."/>
            <person name="Clum A."/>
            <person name="Lipzen A."/>
            <person name="Salamov A."/>
            <person name="Ngan C.Y."/>
            <person name="Daum C."/>
            <person name="Chiniquy J."/>
            <person name="Barry K."/>
            <person name="LaButti K."/>
            <person name="Haridas S."/>
            <person name="Simmons B.A."/>
            <person name="Magnuson J.K."/>
            <person name="Mortensen U.H."/>
            <person name="Larsen T.O."/>
            <person name="Grigoriev I.V."/>
            <person name="Baker S.E."/>
            <person name="Andersen M.R."/>
        </authorList>
    </citation>
    <scope>NUCLEOTIDE SEQUENCE [LARGE SCALE GENOMIC DNA]</scope>
    <source>
        <strain evidence="8">IBT 16806</strain>
    </source>
</reference>
<protein>
    <recommendedName>
        <fullName evidence="6">MADS-box domain-containing protein</fullName>
    </recommendedName>
</protein>